<protein>
    <submittedName>
        <fullName evidence="11">ABC transporter permease</fullName>
    </submittedName>
</protein>
<keyword evidence="3" id="KW-1003">Cell membrane</keyword>
<feature type="transmembrane region" description="Helical" evidence="9">
    <location>
        <begin position="82"/>
        <end position="105"/>
    </location>
</feature>
<keyword evidence="5" id="KW-0571">Peptide transport</keyword>
<comment type="subcellular location">
    <subcellularLocation>
        <location evidence="1 9">Cell membrane</location>
        <topology evidence="1 9">Multi-pass membrane protein</topology>
    </subcellularLocation>
</comment>
<dbReference type="PANTHER" id="PTHR43386">
    <property type="entry name" value="OLIGOPEPTIDE TRANSPORT SYSTEM PERMEASE PROTEIN APPC"/>
    <property type="match status" value="1"/>
</dbReference>
<dbReference type="SUPFAM" id="SSF161098">
    <property type="entry name" value="MetI-like"/>
    <property type="match status" value="1"/>
</dbReference>
<dbReference type="InterPro" id="IPR050366">
    <property type="entry name" value="BP-dependent_transpt_permease"/>
</dbReference>
<accession>A0A437MCG0</accession>
<dbReference type="Proteomes" id="UP000282957">
    <property type="component" value="Unassembled WGS sequence"/>
</dbReference>
<sequence length="281" mass="30076">MSATLKHAAWVLRGNPVTALAATGATLLVLIAIFAPWLAPHDPILSNVPMALQPPSATYWAGTDQLGRDVFSRLLVATRLDLAIAVSAVGISFAAGAVIGSFCGYIGGWLDKSVGRLVDVLMAFPLFVLAMAMVAALGNRVENIVIATAFINLPFYIRFARAEVNVRRNLGWVEAARSGGESHMTIVLRYLLPNILPAMAVQISLNLGWAILNAAGLSFIGLGVQPPTPEWGIMVAEGARFITAGQWWLVAYPGLALMLTVLCFNLLGDGLRDILDPRMRT</sequence>
<gene>
    <name evidence="11" type="ORF">EOD42_17255</name>
</gene>
<dbReference type="InterPro" id="IPR025966">
    <property type="entry name" value="OppC_N"/>
</dbReference>
<name>A0A437MCG0_9PROT</name>
<dbReference type="GO" id="GO:0015833">
    <property type="term" value="P:peptide transport"/>
    <property type="evidence" value="ECO:0007669"/>
    <property type="project" value="UniProtKB-KW"/>
</dbReference>
<feature type="transmembrane region" description="Helical" evidence="9">
    <location>
        <begin position="144"/>
        <end position="160"/>
    </location>
</feature>
<dbReference type="PROSITE" id="PS50928">
    <property type="entry name" value="ABC_TM1"/>
    <property type="match status" value="1"/>
</dbReference>
<keyword evidence="6" id="KW-0653">Protein transport</keyword>
<dbReference type="InterPro" id="IPR035906">
    <property type="entry name" value="MetI-like_sf"/>
</dbReference>
<evidence type="ECO:0000256" key="4">
    <source>
        <dbReference type="ARBA" id="ARBA00022692"/>
    </source>
</evidence>
<dbReference type="CDD" id="cd06261">
    <property type="entry name" value="TM_PBP2"/>
    <property type="match status" value="1"/>
</dbReference>
<evidence type="ECO:0000256" key="6">
    <source>
        <dbReference type="ARBA" id="ARBA00022927"/>
    </source>
</evidence>
<evidence type="ECO:0000256" key="7">
    <source>
        <dbReference type="ARBA" id="ARBA00022989"/>
    </source>
</evidence>
<dbReference type="Pfam" id="PF12911">
    <property type="entry name" value="OppC_N"/>
    <property type="match status" value="1"/>
</dbReference>
<dbReference type="Gene3D" id="1.10.3720.10">
    <property type="entry name" value="MetI-like"/>
    <property type="match status" value="1"/>
</dbReference>
<proteinExistence type="inferred from homology"/>
<dbReference type="PANTHER" id="PTHR43386:SF1">
    <property type="entry name" value="D,D-DIPEPTIDE TRANSPORT SYSTEM PERMEASE PROTEIN DDPC-RELATED"/>
    <property type="match status" value="1"/>
</dbReference>
<dbReference type="GO" id="GO:0055085">
    <property type="term" value="P:transmembrane transport"/>
    <property type="evidence" value="ECO:0007669"/>
    <property type="project" value="InterPro"/>
</dbReference>
<dbReference type="Pfam" id="PF00528">
    <property type="entry name" value="BPD_transp_1"/>
    <property type="match status" value="1"/>
</dbReference>
<feature type="transmembrane region" description="Helical" evidence="9">
    <location>
        <begin position="117"/>
        <end position="138"/>
    </location>
</feature>
<evidence type="ECO:0000256" key="2">
    <source>
        <dbReference type="ARBA" id="ARBA00022448"/>
    </source>
</evidence>
<feature type="transmembrane region" description="Helical" evidence="9">
    <location>
        <begin position="20"/>
        <end position="39"/>
    </location>
</feature>
<evidence type="ECO:0000259" key="10">
    <source>
        <dbReference type="PROSITE" id="PS50928"/>
    </source>
</evidence>
<keyword evidence="2 9" id="KW-0813">Transport</keyword>
<dbReference type="GO" id="GO:0005886">
    <property type="term" value="C:plasma membrane"/>
    <property type="evidence" value="ECO:0007669"/>
    <property type="project" value="UniProtKB-SubCell"/>
</dbReference>
<feature type="transmembrane region" description="Helical" evidence="9">
    <location>
        <begin position="207"/>
        <end position="225"/>
    </location>
</feature>
<evidence type="ECO:0000256" key="9">
    <source>
        <dbReference type="RuleBase" id="RU363032"/>
    </source>
</evidence>
<dbReference type="RefSeq" id="WP_127788818.1">
    <property type="nucleotide sequence ID" value="NZ_SACL01000006.1"/>
</dbReference>
<evidence type="ECO:0000256" key="1">
    <source>
        <dbReference type="ARBA" id="ARBA00004651"/>
    </source>
</evidence>
<feature type="domain" description="ABC transmembrane type-1" evidence="10">
    <location>
        <begin position="78"/>
        <end position="268"/>
    </location>
</feature>
<dbReference type="EMBL" id="SACL01000006">
    <property type="protein sequence ID" value="RVT95331.1"/>
    <property type="molecule type" value="Genomic_DNA"/>
</dbReference>
<organism evidence="11 12">
    <name type="scientific">Rhodovarius crocodyli</name>
    <dbReference type="NCBI Taxonomy" id="1979269"/>
    <lineage>
        <taxon>Bacteria</taxon>
        <taxon>Pseudomonadati</taxon>
        <taxon>Pseudomonadota</taxon>
        <taxon>Alphaproteobacteria</taxon>
        <taxon>Acetobacterales</taxon>
        <taxon>Roseomonadaceae</taxon>
        <taxon>Rhodovarius</taxon>
    </lineage>
</organism>
<evidence type="ECO:0000313" key="11">
    <source>
        <dbReference type="EMBL" id="RVT95331.1"/>
    </source>
</evidence>
<feature type="transmembrane region" description="Helical" evidence="9">
    <location>
        <begin position="245"/>
        <end position="268"/>
    </location>
</feature>
<dbReference type="GO" id="GO:0015031">
    <property type="term" value="P:protein transport"/>
    <property type="evidence" value="ECO:0007669"/>
    <property type="project" value="UniProtKB-KW"/>
</dbReference>
<evidence type="ECO:0000256" key="8">
    <source>
        <dbReference type="ARBA" id="ARBA00023136"/>
    </source>
</evidence>
<evidence type="ECO:0000256" key="3">
    <source>
        <dbReference type="ARBA" id="ARBA00022475"/>
    </source>
</evidence>
<comment type="similarity">
    <text evidence="9">Belongs to the binding-protein-dependent transport system permease family.</text>
</comment>
<keyword evidence="7 9" id="KW-1133">Transmembrane helix</keyword>
<reference evidence="11 12" key="1">
    <citation type="submission" date="2019-01" db="EMBL/GenBank/DDBJ databases">
        <authorList>
            <person name="Chen W.-M."/>
        </authorList>
    </citation>
    <scope>NUCLEOTIDE SEQUENCE [LARGE SCALE GENOMIC DNA]</scope>
    <source>
        <strain evidence="11 12">CCP-6</strain>
    </source>
</reference>
<dbReference type="OrthoDB" id="9774870at2"/>
<dbReference type="AlphaFoldDB" id="A0A437MCG0"/>
<keyword evidence="4 9" id="KW-0812">Transmembrane</keyword>
<keyword evidence="8 9" id="KW-0472">Membrane</keyword>
<evidence type="ECO:0000256" key="5">
    <source>
        <dbReference type="ARBA" id="ARBA00022856"/>
    </source>
</evidence>
<evidence type="ECO:0000313" key="12">
    <source>
        <dbReference type="Proteomes" id="UP000282957"/>
    </source>
</evidence>
<dbReference type="InterPro" id="IPR000515">
    <property type="entry name" value="MetI-like"/>
</dbReference>
<comment type="caution">
    <text evidence="11">The sequence shown here is derived from an EMBL/GenBank/DDBJ whole genome shotgun (WGS) entry which is preliminary data.</text>
</comment>
<keyword evidence="12" id="KW-1185">Reference proteome</keyword>